<dbReference type="Proteomes" id="UP000264036">
    <property type="component" value="Unassembled WGS sequence"/>
</dbReference>
<dbReference type="CDD" id="cd00082">
    <property type="entry name" value="HisKA"/>
    <property type="match status" value="1"/>
</dbReference>
<dbReference type="SMART" id="SM00387">
    <property type="entry name" value="HATPase_c"/>
    <property type="match status" value="1"/>
</dbReference>
<evidence type="ECO:0000256" key="4">
    <source>
        <dbReference type="ARBA" id="ARBA00022553"/>
    </source>
</evidence>
<dbReference type="GO" id="GO:0000155">
    <property type="term" value="F:phosphorelay sensor kinase activity"/>
    <property type="evidence" value="ECO:0007669"/>
    <property type="project" value="InterPro"/>
</dbReference>
<dbReference type="SMART" id="SM00388">
    <property type="entry name" value="HisKA"/>
    <property type="match status" value="1"/>
</dbReference>
<evidence type="ECO:0000256" key="8">
    <source>
        <dbReference type="ARBA" id="ARBA00022989"/>
    </source>
</evidence>
<evidence type="ECO:0000256" key="10">
    <source>
        <dbReference type="ARBA" id="ARBA00023136"/>
    </source>
</evidence>
<dbReference type="CDD" id="cd00075">
    <property type="entry name" value="HATPase"/>
    <property type="match status" value="1"/>
</dbReference>
<dbReference type="InterPro" id="IPR004358">
    <property type="entry name" value="Sig_transdc_His_kin-like_C"/>
</dbReference>
<organism evidence="15 16">
    <name type="scientific">Advenella kashmirensis</name>
    <dbReference type="NCBI Taxonomy" id="310575"/>
    <lineage>
        <taxon>Bacteria</taxon>
        <taxon>Pseudomonadati</taxon>
        <taxon>Pseudomonadota</taxon>
        <taxon>Betaproteobacteria</taxon>
        <taxon>Burkholderiales</taxon>
        <taxon>Alcaligenaceae</taxon>
    </lineage>
</organism>
<proteinExistence type="predicted"/>
<dbReference type="GO" id="GO:0005886">
    <property type="term" value="C:plasma membrane"/>
    <property type="evidence" value="ECO:0007669"/>
    <property type="project" value="TreeGrafter"/>
</dbReference>
<keyword evidence="10 12" id="KW-0472">Membrane</keyword>
<dbReference type="PROSITE" id="PS50109">
    <property type="entry name" value="HIS_KIN"/>
    <property type="match status" value="1"/>
</dbReference>
<keyword evidence="9" id="KW-0902">Two-component regulatory system</keyword>
<dbReference type="AlphaFoldDB" id="A0A356LES5"/>
<dbReference type="InterPro" id="IPR003594">
    <property type="entry name" value="HATPase_dom"/>
</dbReference>
<gene>
    <name evidence="15" type="ORF">DD666_06265</name>
</gene>
<dbReference type="EMBL" id="DOEK01000010">
    <property type="protein sequence ID" value="HBP29005.1"/>
    <property type="molecule type" value="Genomic_DNA"/>
</dbReference>
<name>A0A356LES5_9BURK</name>
<dbReference type="PANTHER" id="PTHR45436">
    <property type="entry name" value="SENSOR HISTIDINE KINASE YKOH"/>
    <property type="match status" value="1"/>
</dbReference>
<evidence type="ECO:0000256" key="11">
    <source>
        <dbReference type="SAM" id="MobiDB-lite"/>
    </source>
</evidence>
<evidence type="ECO:0000256" key="1">
    <source>
        <dbReference type="ARBA" id="ARBA00000085"/>
    </source>
</evidence>
<evidence type="ECO:0000259" key="13">
    <source>
        <dbReference type="PROSITE" id="PS50109"/>
    </source>
</evidence>
<keyword evidence="5" id="KW-0808">Transferase</keyword>
<dbReference type="SUPFAM" id="SSF47384">
    <property type="entry name" value="Homodimeric domain of signal transducing histidine kinase"/>
    <property type="match status" value="1"/>
</dbReference>
<dbReference type="Pfam" id="PF02518">
    <property type="entry name" value="HATPase_c"/>
    <property type="match status" value="1"/>
</dbReference>
<reference evidence="15 16" key="1">
    <citation type="journal article" date="2018" name="Nat. Biotechnol.">
        <title>A standardized bacterial taxonomy based on genome phylogeny substantially revises the tree of life.</title>
        <authorList>
            <person name="Parks D.H."/>
            <person name="Chuvochina M."/>
            <person name="Waite D.W."/>
            <person name="Rinke C."/>
            <person name="Skarshewski A."/>
            <person name="Chaumeil P.A."/>
            <person name="Hugenholtz P."/>
        </authorList>
    </citation>
    <scope>NUCLEOTIDE SEQUENCE [LARGE SCALE GENOMIC DNA]</scope>
    <source>
        <strain evidence="15">UBA10707</strain>
    </source>
</reference>
<dbReference type="PRINTS" id="PR00344">
    <property type="entry name" value="BCTRLSENSOR"/>
</dbReference>
<protein>
    <recommendedName>
        <fullName evidence="3">histidine kinase</fullName>
        <ecNumber evidence="3">2.7.13.3</ecNumber>
    </recommendedName>
</protein>
<dbReference type="PROSITE" id="PS50885">
    <property type="entry name" value="HAMP"/>
    <property type="match status" value="1"/>
</dbReference>
<evidence type="ECO:0000256" key="6">
    <source>
        <dbReference type="ARBA" id="ARBA00022692"/>
    </source>
</evidence>
<evidence type="ECO:0000313" key="15">
    <source>
        <dbReference type="EMBL" id="HBP29005.1"/>
    </source>
</evidence>
<evidence type="ECO:0000256" key="5">
    <source>
        <dbReference type="ARBA" id="ARBA00022679"/>
    </source>
</evidence>
<feature type="transmembrane region" description="Helical" evidence="12">
    <location>
        <begin position="12"/>
        <end position="36"/>
    </location>
</feature>
<dbReference type="Gene3D" id="3.30.565.10">
    <property type="entry name" value="Histidine kinase-like ATPase, C-terminal domain"/>
    <property type="match status" value="1"/>
</dbReference>
<dbReference type="PANTHER" id="PTHR45436:SF5">
    <property type="entry name" value="SENSOR HISTIDINE KINASE TRCS"/>
    <property type="match status" value="1"/>
</dbReference>
<comment type="subcellular location">
    <subcellularLocation>
        <location evidence="2">Membrane</location>
    </subcellularLocation>
</comment>
<comment type="caution">
    <text evidence="15">The sequence shown here is derived from an EMBL/GenBank/DDBJ whole genome shotgun (WGS) entry which is preliminary data.</text>
</comment>
<comment type="catalytic activity">
    <reaction evidence="1">
        <text>ATP + protein L-histidine = ADP + protein N-phospho-L-histidine.</text>
        <dbReference type="EC" id="2.7.13.3"/>
    </reaction>
</comment>
<feature type="region of interest" description="Disordered" evidence="11">
    <location>
        <begin position="450"/>
        <end position="474"/>
    </location>
</feature>
<dbReference type="EC" id="2.7.13.3" evidence="3"/>
<evidence type="ECO:0000256" key="3">
    <source>
        <dbReference type="ARBA" id="ARBA00012438"/>
    </source>
</evidence>
<evidence type="ECO:0000256" key="9">
    <source>
        <dbReference type="ARBA" id="ARBA00023012"/>
    </source>
</evidence>
<dbReference type="InterPro" id="IPR003661">
    <property type="entry name" value="HisK_dim/P_dom"/>
</dbReference>
<feature type="transmembrane region" description="Helical" evidence="12">
    <location>
        <begin position="167"/>
        <end position="189"/>
    </location>
</feature>
<keyword evidence="4" id="KW-0597">Phosphoprotein</keyword>
<dbReference type="InterPro" id="IPR050428">
    <property type="entry name" value="TCS_sensor_his_kinase"/>
</dbReference>
<dbReference type="InterPro" id="IPR036890">
    <property type="entry name" value="HATPase_C_sf"/>
</dbReference>
<feature type="domain" description="HAMP" evidence="14">
    <location>
        <begin position="189"/>
        <end position="242"/>
    </location>
</feature>
<evidence type="ECO:0000313" key="16">
    <source>
        <dbReference type="Proteomes" id="UP000264036"/>
    </source>
</evidence>
<feature type="domain" description="Histidine kinase" evidence="13">
    <location>
        <begin position="250"/>
        <end position="448"/>
    </location>
</feature>
<evidence type="ECO:0000259" key="14">
    <source>
        <dbReference type="PROSITE" id="PS50885"/>
    </source>
</evidence>
<dbReference type="InterPro" id="IPR005467">
    <property type="entry name" value="His_kinase_dom"/>
</dbReference>
<dbReference type="Pfam" id="PF00512">
    <property type="entry name" value="HisKA"/>
    <property type="match status" value="1"/>
</dbReference>
<sequence length="474" mass="51340">MKLDSLTGKLLFTTTIALIITTAFVAILSHVVITYFPRVMLEADFAGNERQLTDGLVFDSADKPIAINVNPGLSSVFEVLKDDAVYRVVDAQGKVLLASDDGAHAFAPTGQPFNPQLKRFDLAPDSNLLHVATFALTRPGPQYYVQVARSERFQQALTQNDGGTVRLTTLIMTLVALLIFSAIVLCTICRLMKPVQKVSLAASRINPGNLQARLATESLPCELVPLITAFNGALDRLANGYRVQQEFLATTAHELKTPLALMRGTVELGDSSDRAQLLSDIDAMSRQIQQLLQLAECSEPHNYIMAETDPAMVAADAIAKLDRLADSRDVAINTNALASPMLIKADSAALTILIRNLLENAIQHAPPGTNVQVLHDENGVTVRDYGPGIDQNDLPMVFRRFWRGADSDGRSGLGLAICQQIAQAHGWTISVDAANPGAVFRVIFDGSGRPSHDQYRLTPSSDLSGIGEHATSYR</sequence>
<evidence type="ECO:0000256" key="12">
    <source>
        <dbReference type="SAM" id="Phobius"/>
    </source>
</evidence>
<keyword evidence="7 15" id="KW-0418">Kinase</keyword>
<evidence type="ECO:0000256" key="7">
    <source>
        <dbReference type="ARBA" id="ARBA00022777"/>
    </source>
</evidence>
<accession>A0A356LES5</accession>
<evidence type="ECO:0000256" key="2">
    <source>
        <dbReference type="ARBA" id="ARBA00004370"/>
    </source>
</evidence>
<keyword evidence="8 12" id="KW-1133">Transmembrane helix</keyword>
<dbReference type="Gene3D" id="1.10.287.130">
    <property type="match status" value="1"/>
</dbReference>
<dbReference type="InterPro" id="IPR003660">
    <property type="entry name" value="HAMP_dom"/>
</dbReference>
<keyword evidence="6 12" id="KW-0812">Transmembrane</keyword>
<dbReference type="SUPFAM" id="SSF55874">
    <property type="entry name" value="ATPase domain of HSP90 chaperone/DNA topoisomerase II/histidine kinase"/>
    <property type="match status" value="1"/>
</dbReference>
<dbReference type="InterPro" id="IPR036097">
    <property type="entry name" value="HisK_dim/P_sf"/>
</dbReference>